<evidence type="ECO:0000313" key="2">
    <source>
        <dbReference type="EMBL" id="OLN26522.1"/>
    </source>
</evidence>
<dbReference type="Proteomes" id="UP000186102">
    <property type="component" value="Unassembled WGS sequence"/>
</dbReference>
<dbReference type="AlphaFoldDB" id="A0A1Q8QGX3"/>
<organism evidence="2 3">
    <name type="scientific">Desulfosporosinus metallidurans</name>
    <dbReference type="NCBI Taxonomy" id="1888891"/>
    <lineage>
        <taxon>Bacteria</taxon>
        <taxon>Bacillati</taxon>
        <taxon>Bacillota</taxon>
        <taxon>Clostridia</taxon>
        <taxon>Eubacteriales</taxon>
        <taxon>Desulfitobacteriaceae</taxon>
        <taxon>Desulfosporosinus</taxon>
    </lineage>
</organism>
<keyword evidence="1" id="KW-0472">Membrane</keyword>
<name>A0A1Q8QGX3_9FIRM</name>
<gene>
    <name evidence="2" type="ORF">DSOL_4947</name>
</gene>
<comment type="caution">
    <text evidence="2">The sequence shown here is derived from an EMBL/GenBank/DDBJ whole genome shotgun (WGS) entry which is preliminary data.</text>
</comment>
<feature type="transmembrane region" description="Helical" evidence="1">
    <location>
        <begin position="35"/>
        <end position="61"/>
    </location>
</feature>
<dbReference type="EMBL" id="MLBF01000075">
    <property type="protein sequence ID" value="OLN26522.1"/>
    <property type="molecule type" value="Genomic_DNA"/>
</dbReference>
<protein>
    <submittedName>
        <fullName evidence="2">Uncharacterized protein</fullName>
    </submittedName>
</protein>
<keyword evidence="3" id="KW-1185">Reference proteome</keyword>
<keyword evidence="1" id="KW-1133">Transmembrane helix</keyword>
<evidence type="ECO:0000313" key="3">
    <source>
        <dbReference type="Proteomes" id="UP000186102"/>
    </source>
</evidence>
<keyword evidence="1" id="KW-0812">Transmembrane</keyword>
<proteinExistence type="predicted"/>
<sequence length="76" mass="8653">MILLFVFMLIFGIGFVIWGVKIWRKNSVFENIGDFILSLIMGIFDSTALGLLLFGLLLIFIGLMKLIYGVHWGIDQ</sequence>
<accession>A0A1Q8QGX3</accession>
<reference evidence="2 3" key="1">
    <citation type="submission" date="2016-09" db="EMBL/GenBank/DDBJ databases">
        <title>Complete genome of Desulfosporosinus sp. OL.</title>
        <authorList>
            <person name="Mardanov A."/>
            <person name="Beletsky A."/>
            <person name="Panova A."/>
            <person name="Karnachuk O."/>
            <person name="Ravin N."/>
        </authorList>
    </citation>
    <scope>NUCLEOTIDE SEQUENCE [LARGE SCALE GENOMIC DNA]</scope>
    <source>
        <strain evidence="2 3">OL</strain>
    </source>
</reference>
<evidence type="ECO:0000256" key="1">
    <source>
        <dbReference type="SAM" id="Phobius"/>
    </source>
</evidence>